<dbReference type="EMBL" id="JAVFHL010000001">
    <property type="protein sequence ID" value="MDT6975382.1"/>
    <property type="molecule type" value="Genomic_DNA"/>
</dbReference>
<dbReference type="Gene3D" id="3.40.50.2000">
    <property type="entry name" value="Glycogen Phosphorylase B"/>
    <property type="match status" value="2"/>
</dbReference>
<protein>
    <submittedName>
        <fullName evidence="5">Glycosyltransferase family 4 protein</fullName>
    </submittedName>
</protein>
<proteinExistence type="predicted"/>
<evidence type="ECO:0000313" key="5">
    <source>
        <dbReference type="EMBL" id="MDT6975382.1"/>
    </source>
</evidence>
<feature type="domain" description="Glycosyltransferase subfamily 4-like N-terminal" evidence="4">
    <location>
        <begin position="29"/>
        <end position="195"/>
    </location>
</feature>
<keyword evidence="2" id="KW-0808">Transferase</keyword>
<reference evidence="5 6" key="2">
    <citation type="submission" date="2023-08" db="EMBL/GenBank/DDBJ databases">
        <authorList>
            <person name="Du M."/>
            <person name="Liu C."/>
            <person name="Liu S.-J."/>
        </authorList>
    </citation>
    <scope>NUCLEOTIDE SEQUENCE [LARGE SCALE GENOMIC DNA]</scope>
    <source>
        <strain evidence="5 6">GS077</strain>
    </source>
</reference>
<dbReference type="Proteomes" id="UP001258434">
    <property type="component" value="Unassembled WGS sequence"/>
</dbReference>
<dbReference type="InterPro" id="IPR001296">
    <property type="entry name" value="Glyco_trans_1"/>
</dbReference>
<dbReference type="Pfam" id="PF00534">
    <property type="entry name" value="Glycos_transf_1"/>
    <property type="match status" value="1"/>
</dbReference>
<dbReference type="AlphaFoldDB" id="A0ABD5FSC0"/>
<evidence type="ECO:0000256" key="1">
    <source>
        <dbReference type="ARBA" id="ARBA00022676"/>
    </source>
</evidence>
<dbReference type="SUPFAM" id="SSF53756">
    <property type="entry name" value="UDP-Glycosyltransferase/glycogen phosphorylase"/>
    <property type="match status" value="1"/>
</dbReference>
<dbReference type="Pfam" id="PF13439">
    <property type="entry name" value="Glyco_transf_4"/>
    <property type="match status" value="1"/>
</dbReference>
<dbReference type="PANTHER" id="PTHR12526">
    <property type="entry name" value="GLYCOSYLTRANSFERASE"/>
    <property type="match status" value="1"/>
</dbReference>
<name>A0ABD5FSC0_BACFG</name>
<dbReference type="PANTHER" id="PTHR12526:SF629">
    <property type="entry name" value="TEICHURONIC ACID BIOSYNTHESIS GLYCOSYLTRANSFERASE TUAH-RELATED"/>
    <property type="match status" value="1"/>
</dbReference>
<accession>A0ABD5FSC0</accession>
<dbReference type="CDD" id="cd03801">
    <property type="entry name" value="GT4_PimA-like"/>
    <property type="match status" value="1"/>
</dbReference>
<dbReference type="RefSeq" id="WP_009291902.1">
    <property type="nucleotide sequence ID" value="NZ_CP114371.1"/>
</dbReference>
<evidence type="ECO:0000259" key="4">
    <source>
        <dbReference type="Pfam" id="PF13439"/>
    </source>
</evidence>
<feature type="domain" description="Glycosyl transferase family 1" evidence="3">
    <location>
        <begin position="210"/>
        <end position="365"/>
    </location>
</feature>
<evidence type="ECO:0000259" key="3">
    <source>
        <dbReference type="Pfam" id="PF00534"/>
    </source>
</evidence>
<keyword evidence="1" id="KW-0328">Glycosyltransferase</keyword>
<evidence type="ECO:0000256" key="2">
    <source>
        <dbReference type="ARBA" id="ARBA00022679"/>
    </source>
</evidence>
<comment type="caution">
    <text evidence="5">The sequence shown here is derived from an EMBL/GenBank/DDBJ whole genome shotgun (WGS) entry which is preliminary data.</text>
</comment>
<reference evidence="6" key="1">
    <citation type="submission" date="2023-07" db="EMBL/GenBank/DDBJ databases">
        <title>A gut symbiont ubiquitin homologue binds and inactivates peptidyl-prolyl isomerase to mediate the interbacterial arms race in the human gut.</title>
        <authorList>
            <person name="Jiang K."/>
            <person name="Li W."/>
            <person name="Tong M."/>
            <person name="Xu J."/>
            <person name="Chen Z."/>
            <person name="Yang Y."/>
            <person name="Zang Y."/>
            <person name="Jiao X."/>
            <person name="Liu C."/>
            <person name="Lim B."/>
            <person name="Jiang X."/>
            <person name="Wang J."/>
            <person name="Wu D."/>
            <person name="Wang M."/>
            <person name="Liu S.-J."/>
            <person name="Shao F."/>
            <person name="Gao X."/>
        </authorList>
    </citation>
    <scope>NUCLEOTIDE SEQUENCE [LARGE SCALE GENOMIC DNA]</scope>
    <source>
        <strain evidence="6">GS077</strain>
    </source>
</reference>
<gene>
    <name evidence="5" type="ORF">BFGS077_000631</name>
</gene>
<evidence type="ECO:0000313" key="6">
    <source>
        <dbReference type="Proteomes" id="UP001258434"/>
    </source>
</evidence>
<dbReference type="InterPro" id="IPR028098">
    <property type="entry name" value="Glyco_trans_4-like_N"/>
</dbReference>
<sequence length="386" mass="44875">MKIVHLCLASFFVDNYTYQENLLPKYHKMAGHDVTIIASLVSFSEKGKPIILPGESIYETQEGCRVYRVDYKRPFYFFNRLLRRYNKLQSLLDKERPDMIFIHGVQFANVSIILKYKKKYPSVRILCDNHADWINSARNLLSKKILHGIIWRYYANKIEPYVTRFYGVTPLRCEFLKKMYNIPSSKVSLLVMGVDDWGIPWENRNAIHMKIRNQLNIAPSDFLIITGGKIDERKNIHLLMEAVLNSFESNIHLVVFGNIAPEMKKKIDSLEDNEKIHYVGWLSSEKTIEYFFASDLAVFPGTHSVLWEQAVGIGIPSIFKYWDGMTHVDLGGNCLFLFENSSEEISKKISSLSSRETKYLEMKKIASCFAHKFYYSDIAKKVIEDV</sequence>
<dbReference type="GO" id="GO:0016757">
    <property type="term" value="F:glycosyltransferase activity"/>
    <property type="evidence" value="ECO:0007669"/>
    <property type="project" value="UniProtKB-KW"/>
</dbReference>
<organism evidence="5 6">
    <name type="scientific">Bacteroides fragilis</name>
    <dbReference type="NCBI Taxonomy" id="817"/>
    <lineage>
        <taxon>Bacteria</taxon>
        <taxon>Pseudomonadati</taxon>
        <taxon>Bacteroidota</taxon>
        <taxon>Bacteroidia</taxon>
        <taxon>Bacteroidales</taxon>
        <taxon>Bacteroidaceae</taxon>
        <taxon>Bacteroides</taxon>
    </lineage>
</organism>